<dbReference type="Proteomes" id="UP000265515">
    <property type="component" value="Unassembled WGS sequence"/>
</dbReference>
<dbReference type="EMBL" id="BFEA01000094">
    <property type="protein sequence ID" value="GBG67947.1"/>
    <property type="molecule type" value="Genomic_DNA"/>
</dbReference>
<accession>A0A388KD46</accession>
<dbReference type="PANTHER" id="PTHR15565">
    <property type="entry name" value="AATF PROTEIN APOPTOSIS ANTAGONIZING TRANSCRIPTION FACTOR"/>
    <property type="match status" value="1"/>
</dbReference>
<organism evidence="2 3">
    <name type="scientific">Chara braunii</name>
    <name type="common">Braun's stonewort</name>
    <dbReference type="NCBI Taxonomy" id="69332"/>
    <lineage>
        <taxon>Eukaryota</taxon>
        <taxon>Viridiplantae</taxon>
        <taxon>Streptophyta</taxon>
        <taxon>Charophyceae</taxon>
        <taxon>Charales</taxon>
        <taxon>Characeae</taxon>
        <taxon>Chara</taxon>
    </lineage>
</organism>
<dbReference type="InterPro" id="IPR039223">
    <property type="entry name" value="AATF/Bfr2"/>
</dbReference>
<dbReference type="GO" id="GO:0005730">
    <property type="term" value="C:nucleolus"/>
    <property type="evidence" value="ECO:0007669"/>
    <property type="project" value="TreeGrafter"/>
</dbReference>
<sequence length="234" mass="25527">MRCHSDLCEVVCSEPEDKVGEKEISHSDRVAAAIAAIAVGNGLKRPREEADGEVMPGAEEDGATVDALWQQIDENYHLFVPYRNKSVDRWQRKVQLSAGGAAVRGRLRALNQQRIADAEGMKSISRDEAGQRPDGVVNESALQENAVEMGVEEAGDPETFDDGEFFQQLLREFLETGKPSGGGSLSGYALKKLNKQKKLVDRRASKGRKIRNRVFASASEGLRTGIQQGCGAVQ</sequence>
<name>A0A388KD46_CHABU</name>
<gene>
    <name evidence="2" type="ORF">CBR_g1066</name>
</gene>
<protein>
    <recommendedName>
        <fullName evidence="1">Apoptosis-antagonizing transcription factor C-terminal domain-containing protein</fullName>
    </recommendedName>
</protein>
<keyword evidence="3" id="KW-1185">Reference proteome</keyword>
<feature type="domain" description="Apoptosis-antagonizing transcription factor C-terminal" evidence="1">
    <location>
        <begin position="166"/>
        <end position="215"/>
    </location>
</feature>
<dbReference type="InterPro" id="IPR012617">
    <property type="entry name" value="AATF_C"/>
</dbReference>
<evidence type="ECO:0000313" key="2">
    <source>
        <dbReference type="EMBL" id="GBG67947.1"/>
    </source>
</evidence>
<evidence type="ECO:0000259" key="1">
    <source>
        <dbReference type="Pfam" id="PF08164"/>
    </source>
</evidence>
<dbReference type="STRING" id="69332.A0A388KD46"/>
<comment type="caution">
    <text evidence="2">The sequence shown here is derived from an EMBL/GenBank/DDBJ whole genome shotgun (WGS) entry which is preliminary data.</text>
</comment>
<dbReference type="Gramene" id="GBG67947">
    <property type="protein sequence ID" value="GBG67947"/>
    <property type="gene ID" value="CBR_g1066"/>
</dbReference>
<reference evidence="2 3" key="1">
    <citation type="journal article" date="2018" name="Cell">
        <title>The Chara Genome: Secondary Complexity and Implications for Plant Terrestrialization.</title>
        <authorList>
            <person name="Nishiyama T."/>
            <person name="Sakayama H."/>
            <person name="Vries J.D."/>
            <person name="Buschmann H."/>
            <person name="Saint-Marcoux D."/>
            <person name="Ullrich K.K."/>
            <person name="Haas F.B."/>
            <person name="Vanderstraeten L."/>
            <person name="Becker D."/>
            <person name="Lang D."/>
            <person name="Vosolsobe S."/>
            <person name="Rombauts S."/>
            <person name="Wilhelmsson P.K.I."/>
            <person name="Janitza P."/>
            <person name="Kern R."/>
            <person name="Heyl A."/>
            <person name="Rumpler F."/>
            <person name="Villalobos L.I.A.C."/>
            <person name="Clay J.M."/>
            <person name="Skokan R."/>
            <person name="Toyoda A."/>
            <person name="Suzuki Y."/>
            <person name="Kagoshima H."/>
            <person name="Schijlen E."/>
            <person name="Tajeshwar N."/>
            <person name="Catarino B."/>
            <person name="Hetherington A.J."/>
            <person name="Saltykova A."/>
            <person name="Bonnot C."/>
            <person name="Breuninger H."/>
            <person name="Symeonidi A."/>
            <person name="Radhakrishnan G.V."/>
            <person name="Van Nieuwerburgh F."/>
            <person name="Deforce D."/>
            <person name="Chang C."/>
            <person name="Karol K.G."/>
            <person name="Hedrich R."/>
            <person name="Ulvskov P."/>
            <person name="Glockner G."/>
            <person name="Delwiche C.F."/>
            <person name="Petrasek J."/>
            <person name="Van de Peer Y."/>
            <person name="Friml J."/>
            <person name="Beilby M."/>
            <person name="Dolan L."/>
            <person name="Kohara Y."/>
            <person name="Sugano S."/>
            <person name="Fujiyama A."/>
            <person name="Delaux P.-M."/>
            <person name="Quint M."/>
            <person name="TheiBen G."/>
            <person name="Hagemann M."/>
            <person name="Harholt J."/>
            <person name="Dunand C."/>
            <person name="Zachgo S."/>
            <person name="Langdale J."/>
            <person name="Maumus F."/>
            <person name="Straeten D.V.D."/>
            <person name="Gould S.B."/>
            <person name="Rensing S.A."/>
        </authorList>
    </citation>
    <scope>NUCLEOTIDE SEQUENCE [LARGE SCALE GENOMIC DNA]</scope>
    <source>
        <strain evidence="2 3">S276</strain>
    </source>
</reference>
<dbReference type="AlphaFoldDB" id="A0A388KD46"/>
<dbReference type="PANTHER" id="PTHR15565:SF0">
    <property type="entry name" value="PROTEIN AATF"/>
    <property type="match status" value="1"/>
</dbReference>
<evidence type="ECO:0000313" key="3">
    <source>
        <dbReference type="Proteomes" id="UP000265515"/>
    </source>
</evidence>
<dbReference type="Pfam" id="PF08164">
    <property type="entry name" value="TRAUB"/>
    <property type="match status" value="1"/>
</dbReference>
<proteinExistence type="predicted"/>
<dbReference type="OrthoDB" id="5783963at2759"/>